<name>A0A150K1M3_HEYCO</name>
<evidence type="ECO:0000313" key="1">
    <source>
        <dbReference type="EMBL" id="KYC63392.1"/>
    </source>
</evidence>
<dbReference type="EMBL" id="LQYG01000040">
    <property type="protein sequence ID" value="KYC63392.1"/>
    <property type="molecule type" value="Genomic_DNA"/>
</dbReference>
<dbReference type="AlphaFoldDB" id="A0A150K1M3"/>
<comment type="caution">
    <text evidence="1">The sequence shown here is derived from an EMBL/GenBank/DDBJ whole genome shotgun (WGS) entry which is preliminary data.</text>
</comment>
<dbReference type="EMBL" id="LQYI01000065">
    <property type="protein sequence ID" value="KYC67845.1"/>
    <property type="molecule type" value="Genomic_DNA"/>
</dbReference>
<gene>
    <name evidence="1" type="ORF">B4098_0736</name>
    <name evidence="2" type="ORF">B4099_0860</name>
</gene>
<evidence type="ECO:0000313" key="4">
    <source>
        <dbReference type="Proteomes" id="UP000075304"/>
    </source>
</evidence>
<evidence type="ECO:0000313" key="3">
    <source>
        <dbReference type="Proteomes" id="UP000075288"/>
    </source>
</evidence>
<dbReference type="Proteomes" id="UP000075304">
    <property type="component" value="Unassembled WGS sequence"/>
</dbReference>
<organism evidence="1 3">
    <name type="scientific">Heyndrickxia coagulans</name>
    <name type="common">Weizmannia coagulans</name>
    <dbReference type="NCBI Taxonomy" id="1398"/>
    <lineage>
        <taxon>Bacteria</taxon>
        <taxon>Bacillati</taxon>
        <taxon>Bacillota</taxon>
        <taxon>Bacilli</taxon>
        <taxon>Bacillales</taxon>
        <taxon>Bacillaceae</taxon>
        <taxon>Heyndrickxia</taxon>
    </lineage>
</organism>
<sequence length="55" mass="6328">MGLACTTLTISTKKQREVSYSRCIVEFFGLRCDPGAGCFDFFYNFNEFCHMVLDD</sequence>
<protein>
    <submittedName>
        <fullName evidence="1">Uncharacterized protein</fullName>
    </submittedName>
</protein>
<proteinExistence type="predicted"/>
<evidence type="ECO:0000313" key="2">
    <source>
        <dbReference type="EMBL" id="KYC67845.1"/>
    </source>
</evidence>
<dbReference type="PATRIC" id="fig|1398.25.peg.3352"/>
<reference evidence="3 4" key="1">
    <citation type="submission" date="2016-01" db="EMBL/GenBank/DDBJ databases">
        <title>Genome Sequences of Twelve Sporeforming Bacillus Species Isolated from Foods.</title>
        <authorList>
            <person name="Berendsen E.M."/>
            <person name="Wells-Bennik M.H."/>
            <person name="Krawcyk A.O."/>
            <person name="De Jong A."/>
            <person name="Holsappel S."/>
            <person name="Eijlander R.T."/>
            <person name="Kuipers O.P."/>
        </authorList>
    </citation>
    <scope>NUCLEOTIDE SEQUENCE [LARGE SCALE GENOMIC DNA]</scope>
    <source>
        <strain evidence="1 3">B4098</strain>
        <strain evidence="2 4">B4099</strain>
    </source>
</reference>
<dbReference type="Proteomes" id="UP000075288">
    <property type="component" value="Unassembled WGS sequence"/>
</dbReference>
<accession>A0A150K1M3</accession>